<feature type="domain" description="PTS EIIB type-1" evidence="13">
    <location>
        <begin position="450"/>
        <end position="528"/>
    </location>
</feature>
<evidence type="ECO:0000256" key="10">
    <source>
        <dbReference type="ARBA" id="ARBA00023136"/>
    </source>
</evidence>
<keyword evidence="3" id="KW-1003">Cell membrane</keyword>
<dbReference type="GO" id="GO:0008982">
    <property type="term" value="F:protein-N(PI)-phosphohistidine-sugar phosphotransferase activity"/>
    <property type="evidence" value="ECO:0007669"/>
    <property type="project" value="InterPro"/>
</dbReference>
<dbReference type="NCBIfam" id="TIGR00826">
    <property type="entry name" value="EIIB_glc"/>
    <property type="match status" value="1"/>
</dbReference>
<dbReference type="GO" id="GO:0090563">
    <property type="term" value="F:protein-phosphocysteine-sugar phosphotransferase activity"/>
    <property type="evidence" value="ECO:0007669"/>
    <property type="project" value="TreeGrafter"/>
</dbReference>
<evidence type="ECO:0000313" key="15">
    <source>
        <dbReference type="EMBL" id="RRK30689.1"/>
    </source>
</evidence>
<evidence type="ECO:0000256" key="5">
    <source>
        <dbReference type="ARBA" id="ARBA00022679"/>
    </source>
</evidence>
<feature type="transmembrane region" description="Helical" evidence="12">
    <location>
        <begin position="97"/>
        <end position="117"/>
    </location>
</feature>
<dbReference type="Pfam" id="PF00367">
    <property type="entry name" value="PTS_EIIB"/>
    <property type="match status" value="1"/>
</dbReference>
<reference evidence="15" key="1">
    <citation type="submission" date="2018-10" db="EMBL/GenBank/DDBJ databases">
        <title>Schaedlerella arabinophila gen. nov. sp. nov., isolated from the mouse intestinal tract and comparative analysis with the genome of the closely related altered Schaedler flora strain ASF502.</title>
        <authorList>
            <person name="Miyake S."/>
            <person name="Soh M."/>
            <person name="Seedorf H."/>
        </authorList>
    </citation>
    <scope>NUCLEOTIDE SEQUENCE [LARGE SCALE GENOMIC DNA]</scope>
    <source>
        <strain evidence="15">DSM 106076</strain>
    </source>
</reference>
<dbReference type="InterPro" id="IPR018113">
    <property type="entry name" value="PTrfase_EIIB_Cys"/>
</dbReference>
<evidence type="ECO:0000256" key="1">
    <source>
        <dbReference type="ARBA" id="ARBA00004651"/>
    </source>
</evidence>
<keyword evidence="10 12" id="KW-0472">Membrane</keyword>
<gene>
    <name evidence="15" type="ORF">EBB54_04320</name>
</gene>
<keyword evidence="5" id="KW-0808">Transferase</keyword>
<dbReference type="EMBL" id="RHJS01000002">
    <property type="protein sequence ID" value="RRK30689.1"/>
    <property type="molecule type" value="Genomic_DNA"/>
</dbReference>
<keyword evidence="7 12" id="KW-0812">Transmembrane</keyword>
<dbReference type="InterPro" id="IPR036878">
    <property type="entry name" value="Glu_permease_IIB"/>
</dbReference>
<keyword evidence="2" id="KW-0813">Transport</keyword>
<evidence type="ECO:0000256" key="9">
    <source>
        <dbReference type="ARBA" id="ARBA00022989"/>
    </source>
</evidence>
<name>A0A426DCX5_9FIRM</name>
<proteinExistence type="predicted"/>
<evidence type="ECO:0000259" key="13">
    <source>
        <dbReference type="PROSITE" id="PS51098"/>
    </source>
</evidence>
<organism evidence="15 16">
    <name type="scientific">Schaedlerella arabinosiphila</name>
    <dbReference type="NCBI Taxonomy" id="2044587"/>
    <lineage>
        <taxon>Bacteria</taxon>
        <taxon>Bacillati</taxon>
        <taxon>Bacillota</taxon>
        <taxon>Clostridia</taxon>
        <taxon>Lachnospirales</taxon>
        <taxon>Lachnospiraceae</taxon>
        <taxon>Schaedlerella</taxon>
    </lineage>
</organism>
<keyword evidence="9 12" id="KW-1133">Transmembrane helix</keyword>
<evidence type="ECO:0000313" key="16">
    <source>
        <dbReference type="Proteomes" id="UP000274920"/>
    </source>
</evidence>
<keyword evidence="16" id="KW-1185">Reference proteome</keyword>
<feature type="transmembrane region" description="Helical" evidence="12">
    <location>
        <begin position="182"/>
        <end position="201"/>
    </location>
</feature>
<dbReference type="GO" id="GO:0005886">
    <property type="term" value="C:plasma membrane"/>
    <property type="evidence" value="ECO:0007669"/>
    <property type="project" value="UniProtKB-SubCell"/>
</dbReference>
<feature type="transmembrane region" description="Helical" evidence="12">
    <location>
        <begin position="323"/>
        <end position="340"/>
    </location>
</feature>
<evidence type="ECO:0000256" key="4">
    <source>
        <dbReference type="ARBA" id="ARBA00022597"/>
    </source>
</evidence>
<sequence length="528" mass="58384">MKTKKRKQKGGWKTGIQTFGRSLLLPIAVLAPIGMLMGICGALSQQYMIEKLPFLDHAVLQSIIVSLQTVTSMIFNNIPLLFAMGVAYGMSKNEKGIAVFASVVSYLTLNVTMGTYLKLTGTLADPETMSQVGQGMVLGIQTLKIEAAGGIICGLLAAKTADRFYKVELPLAFAFFGGKKSVPILSFILSIPLGFVIPVVWGILTRLLISVSFIFMNDYVGHGIYWIMHRALIPFGLHHVLASIVRFTEAGGTYMIHGQQYVGILPAVNEILFNLGPSDPAWAEWMPKLTSYLASGQMLNTLFRVPAIGLAMYRTSFAKNRKVAKGVILTVVLTAFLGNITEPLEFSFLFIAPQLFVIYCLLCGLLSLPLGFLNISIGYIRGTIFDFGIFGMLYDHTNWINLVLLGAVNFAVFYVVFKWAIERFDLETPGREKFEVSESASMLLKEKRYPEIAAIAVEQLGGKSNIVKVENCISRLRVDLADQEKVNQECLKDSGCAGFFFPQKNHIHVVFGPHVEFVRNALDELMKK</sequence>
<feature type="transmembrane region" description="Helical" evidence="12">
    <location>
        <begin position="23"/>
        <end position="44"/>
    </location>
</feature>
<comment type="subcellular location">
    <subcellularLocation>
        <location evidence="1">Cell membrane</location>
        <topology evidence="1">Multi-pass membrane protein</topology>
    </subcellularLocation>
</comment>
<evidence type="ECO:0000256" key="8">
    <source>
        <dbReference type="ARBA" id="ARBA00022777"/>
    </source>
</evidence>
<dbReference type="CDD" id="cd00212">
    <property type="entry name" value="PTS_IIB_glc"/>
    <property type="match status" value="1"/>
</dbReference>
<dbReference type="InterPro" id="IPR001996">
    <property type="entry name" value="PTS_IIB_1"/>
</dbReference>
<evidence type="ECO:0000256" key="7">
    <source>
        <dbReference type="ARBA" id="ARBA00022692"/>
    </source>
</evidence>
<dbReference type="AlphaFoldDB" id="A0A426DCX5"/>
<keyword evidence="4" id="KW-0762">Sugar transport</keyword>
<dbReference type="InterPro" id="IPR050429">
    <property type="entry name" value="PTS_Glucose_EIICBA"/>
</dbReference>
<feature type="transmembrane region" description="Helical" evidence="12">
    <location>
        <begin position="64"/>
        <end position="90"/>
    </location>
</feature>
<dbReference type="InterPro" id="IPR013013">
    <property type="entry name" value="PTS_EIIC_1"/>
</dbReference>
<dbReference type="Proteomes" id="UP000274920">
    <property type="component" value="Unassembled WGS sequence"/>
</dbReference>
<keyword evidence="8" id="KW-0418">Kinase</keyword>
<comment type="caution">
    <text evidence="15">The sequence shown here is derived from an EMBL/GenBank/DDBJ whole genome shotgun (WGS) entry which is preliminary data.</text>
</comment>
<dbReference type="Pfam" id="PF02378">
    <property type="entry name" value="PTS_EIIC"/>
    <property type="match status" value="1"/>
</dbReference>
<evidence type="ECO:0000256" key="11">
    <source>
        <dbReference type="PROSITE-ProRule" id="PRU00421"/>
    </source>
</evidence>
<dbReference type="SUPFAM" id="SSF55604">
    <property type="entry name" value="Glucose permease domain IIB"/>
    <property type="match status" value="1"/>
</dbReference>
<dbReference type="PROSITE" id="PS51098">
    <property type="entry name" value="PTS_EIIB_TYPE_1"/>
    <property type="match status" value="1"/>
</dbReference>
<dbReference type="GO" id="GO:0009401">
    <property type="term" value="P:phosphoenolpyruvate-dependent sugar phosphotransferase system"/>
    <property type="evidence" value="ECO:0007669"/>
    <property type="project" value="UniProtKB-KW"/>
</dbReference>
<dbReference type="PROSITE" id="PS51103">
    <property type="entry name" value="PTS_EIIC_TYPE_1"/>
    <property type="match status" value="1"/>
</dbReference>
<evidence type="ECO:0000259" key="14">
    <source>
        <dbReference type="PROSITE" id="PS51103"/>
    </source>
</evidence>
<evidence type="ECO:0000256" key="12">
    <source>
        <dbReference type="SAM" id="Phobius"/>
    </source>
</evidence>
<feature type="domain" description="PTS EIIC type-1" evidence="14">
    <location>
        <begin position="30"/>
        <end position="433"/>
    </location>
</feature>
<evidence type="ECO:0000256" key="3">
    <source>
        <dbReference type="ARBA" id="ARBA00022475"/>
    </source>
</evidence>
<feature type="transmembrane region" description="Helical" evidence="12">
    <location>
        <begin position="399"/>
        <end position="421"/>
    </location>
</feature>
<accession>A0A426DCX5</accession>
<dbReference type="RefSeq" id="WP_125126494.1">
    <property type="nucleotide sequence ID" value="NZ_RHJS01000002.1"/>
</dbReference>
<dbReference type="GO" id="GO:0016301">
    <property type="term" value="F:kinase activity"/>
    <property type="evidence" value="ECO:0007669"/>
    <property type="project" value="UniProtKB-KW"/>
</dbReference>
<evidence type="ECO:0000256" key="2">
    <source>
        <dbReference type="ARBA" id="ARBA00022448"/>
    </source>
</evidence>
<keyword evidence="6" id="KW-0598">Phosphotransferase system</keyword>
<dbReference type="PANTHER" id="PTHR30009">
    <property type="entry name" value="CYTOCHROME C-TYPE SYNTHESIS PROTEIN AND PTS TRANSMEMBRANE COMPONENT"/>
    <property type="match status" value="1"/>
</dbReference>
<feature type="transmembrane region" description="Helical" evidence="12">
    <location>
        <begin position="137"/>
        <end position="161"/>
    </location>
</feature>
<dbReference type="InterPro" id="IPR003352">
    <property type="entry name" value="PTS_EIIC"/>
</dbReference>
<dbReference type="Gene3D" id="3.30.1360.60">
    <property type="entry name" value="Glucose permease domain IIB"/>
    <property type="match status" value="1"/>
</dbReference>
<evidence type="ECO:0000256" key="6">
    <source>
        <dbReference type="ARBA" id="ARBA00022683"/>
    </source>
</evidence>
<protein>
    <submittedName>
        <fullName evidence="15">PTS trehalose transporter subunit IIC</fullName>
    </submittedName>
</protein>
<feature type="active site" description="Phosphocysteine intermediate; for EIIB activity" evidence="11">
    <location>
        <position position="472"/>
    </location>
</feature>
<dbReference type="PANTHER" id="PTHR30009:SF24">
    <property type="entry name" value="PTS SYSTEM, IIBC COMPONENT"/>
    <property type="match status" value="1"/>
</dbReference>